<dbReference type="Proteomes" id="UP000093104">
    <property type="component" value="Unassembled WGS sequence"/>
</dbReference>
<reference evidence="2 3" key="1">
    <citation type="submission" date="2015-07" db="EMBL/GenBank/DDBJ databases">
        <title>Draft genome sequence of a diazotrophic, plant growth-promoting rhizobacterium of the Pseudomonas syringae complex.</title>
        <authorList>
            <person name="Patten C.L."/>
            <person name="Jeong H."/>
        </authorList>
    </citation>
    <scope>NUCLEOTIDE SEQUENCE [LARGE SCALE GENOMIC DNA]</scope>
    <source>
        <strain evidence="2 3">GR12-2</strain>
    </source>
</reference>
<name>A0A1C7Z050_PSESX</name>
<dbReference type="Gene3D" id="3.30.420.130">
    <property type="entry name" value="Dinitrogenase iron-molybdenum cofactor biosynthesis domain"/>
    <property type="match status" value="1"/>
</dbReference>
<dbReference type="AlphaFoldDB" id="A0A1C7Z050"/>
<dbReference type="EMBL" id="LGSI01000068">
    <property type="protein sequence ID" value="OCR22540.1"/>
    <property type="molecule type" value="Genomic_DNA"/>
</dbReference>
<evidence type="ECO:0000256" key="1">
    <source>
        <dbReference type="SAM" id="MobiDB-lite"/>
    </source>
</evidence>
<proteinExistence type="predicted"/>
<gene>
    <name evidence="2" type="ORF">AFK24_25985</name>
</gene>
<evidence type="ECO:0000313" key="3">
    <source>
        <dbReference type="Proteomes" id="UP000093104"/>
    </source>
</evidence>
<comment type="caution">
    <text evidence="2">The sequence shown here is derived from an EMBL/GenBank/DDBJ whole genome shotgun (WGS) entry which is preliminary data.</text>
</comment>
<feature type="compositionally biased region" description="Basic and acidic residues" evidence="1">
    <location>
        <begin position="122"/>
        <end position="136"/>
    </location>
</feature>
<evidence type="ECO:0000313" key="2">
    <source>
        <dbReference type="EMBL" id="OCR22540.1"/>
    </source>
</evidence>
<feature type="region of interest" description="Disordered" evidence="1">
    <location>
        <begin position="115"/>
        <end position="136"/>
    </location>
</feature>
<organism evidence="2 3">
    <name type="scientific">Pseudomonas syringae</name>
    <dbReference type="NCBI Taxonomy" id="317"/>
    <lineage>
        <taxon>Bacteria</taxon>
        <taxon>Pseudomonadati</taxon>
        <taxon>Pseudomonadota</taxon>
        <taxon>Gammaproteobacteria</taxon>
        <taxon>Pseudomonadales</taxon>
        <taxon>Pseudomonadaceae</taxon>
        <taxon>Pseudomonas</taxon>
    </lineage>
</organism>
<sequence>MGQEHHNARQLIAVAIDRHGQIAGHAGRAHRWRVFDVWPGEAPDGAYTLELDEHACLHEWHVCPQPERHPLHSVDIAIAGSAGEGVTRRMGERGVVLLTTVETDPQRAVKAYLAGTLPTGQPHDEQACGGEGHQHP</sequence>
<dbReference type="RefSeq" id="WP_065835952.1">
    <property type="nucleotide sequence ID" value="NZ_LGSI01000068.1"/>
</dbReference>
<dbReference type="InterPro" id="IPR036105">
    <property type="entry name" value="DiNase_FeMo-co_biosyn_sf"/>
</dbReference>
<dbReference type="OrthoDB" id="9797941at2"/>
<accession>A0A1C7Z050</accession>
<dbReference type="SUPFAM" id="SSF53146">
    <property type="entry name" value="Nitrogenase accessory factor-like"/>
    <property type="match status" value="1"/>
</dbReference>
<protein>
    <submittedName>
        <fullName evidence="2">Nitrogen fixation protein</fullName>
    </submittedName>
</protein>